<reference evidence="2" key="1">
    <citation type="submission" date="2022-10" db="EMBL/GenBank/DDBJ databases">
        <title>The WGS of Solirubrobacter sp. CPCC 204708.</title>
        <authorList>
            <person name="Jiang Z."/>
        </authorList>
    </citation>
    <scope>NUCLEOTIDE SEQUENCE</scope>
    <source>
        <strain evidence="2">CPCC 204708</strain>
    </source>
</reference>
<evidence type="ECO:0000313" key="3">
    <source>
        <dbReference type="Proteomes" id="UP001147700"/>
    </source>
</evidence>
<dbReference type="Gene3D" id="3.20.20.150">
    <property type="entry name" value="Divalent-metal-dependent TIM barrel enzymes"/>
    <property type="match status" value="1"/>
</dbReference>
<dbReference type="RefSeq" id="WP_202956951.1">
    <property type="nucleotide sequence ID" value="NZ_JAPCID010000082.1"/>
</dbReference>
<evidence type="ECO:0000313" key="2">
    <source>
        <dbReference type="EMBL" id="MDA0142314.1"/>
    </source>
</evidence>
<dbReference type="Pfam" id="PF01261">
    <property type="entry name" value="AP_endonuc_2"/>
    <property type="match status" value="1"/>
</dbReference>
<dbReference type="EMBL" id="JAPCID010000082">
    <property type="protein sequence ID" value="MDA0142314.1"/>
    <property type="molecule type" value="Genomic_DNA"/>
</dbReference>
<organism evidence="2 3">
    <name type="scientific">Solirubrobacter deserti</name>
    <dbReference type="NCBI Taxonomy" id="2282478"/>
    <lineage>
        <taxon>Bacteria</taxon>
        <taxon>Bacillati</taxon>
        <taxon>Actinomycetota</taxon>
        <taxon>Thermoleophilia</taxon>
        <taxon>Solirubrobacterales</taxon>
        <taxon>Solirubrobacteraceae</taxon>
        <taxon>Solirubrobacter</taxon>
    </lineage>
</organism>
<accession>A0ABT4RUR4</accession>
<dbReference type="InterPro" id="IPR036237">
    <property type="entry name" value="Xyl_isomerase-like_sf"/>
</dbReference>
<dbReference type="PANTHER" id="PTHR12110">
    <property type="entry name" value="HYDROXYPYRUVATE ISOMERASE"/>
    <property type="match status" value="1"/>
</dbReference>
<keyword evidence="2" id="KW-0413">Isomerase</keyword>
<comment type="caution">
    <text evidence="2">The sequence shown here is derived from an EMBL/GenBank/DDBJ whole genome shotgun (WGS) entry which is preliminary data.</text>
</comment>
<dbReference type="PANTHER" id="PTHR12110:SF41">
    <property type="entry name" value="INOSOSE DEHYDRATASE"/>
    <property type="match status" value="1"/>
</dbReference>
<feature type="domain" description="Xylose isomerase-like TIM barrel" evidence="1">
    <location>
        <begin position="75"/>
        <end position="298"/>
    </location>
</feature>
<sequence>MDDVNRRRFLGAAIGTGAAAAAAGAWTPAARAQQGGGGGGRRNVPNNRIGIQLYSLRRLMPNNDRQAVRRMFNWLGRAGYTEVEMAGYYGFTAQQVRNWVDAAGLRAVSGHDGFDLNAPDGQWEAAYEKTLEGAKTMGQQYTGLAWFPGPYTADYFHHLAERMNKAAKMASEAGLQFFYHNHDFEFSNKDEAGKPLYDILLNETDANLVKFELDLYWIVVGGESPIDYLSRDPARYPLYHVKDKTWKDRPNEQDWEDVGPGAIDFPDIFAAGHRNRLDKHFIIEHDWPLLSHPDDPDAEYKTAQTGLNYLREVRW</sequence>
<evidence type="ECO:0000259" key="1">
    <source>
        <dbReference type="Pfam" id="PF01261"/>
    </source>
</evidence>
<dbReference type="GO" id="GO:0016853">
    <property type="term" value="F:isomerase activity"/>
    <property type="evidence" value="ECO:0007669"/>
    <property type="project" value="UniProtKB-KW"/>
</dbReference>
<dbReference type="InterPro" id="IPR006311">
    <property type="entry name" value="TAT_signal"/>
</dbReference>
<dbReference type="PROSITE" id="PS51318">
    <property type="entry name" value="TAT"/>
    <property type="match status" value="1"/>
</dbReference>
<protein>
    <submittedName>
        <fullName evidence="2">Sugar phosphate isomerase/epimerase</fullName>
    </submittedName>
</protein>
<dbReference type="InterPro" id="IPR050312">
    <property type="entry name" value="IolE/XylAMocC-like"/>
</dbReference>
<proteinExistence type="predicted"/>
<keyword evidence="3" id="KW-1185">Reference proteome</keyword>
<name>A0ABT4RUR4_9ACTN</name>
<dbReference type="InterPro" id="IPR013022">
    <property type="entry name" value="Xyl_isomerase-like_TIM-brl"/>
</dbReference>
<dbReference type="Proteomes" id="UP001147700">
    <property type="component" value="Unassembled WGS sequence"/>
</dbReference>
<gene>
    <name evidence="2" type="ORF">OJ962_32825</name>
</gene>
<dbReference type="SUPFAM" id="SSF51658">
    <property type="entry name" value="Xylose isomerase-like"/>
    <property type="match status" value="1"/>
</dbReference>